<feature type="compositionally biased region" description="Basic and acidic residues" evidence="1">
    <location>
        <begin position="1"/>
        <end position="10"/>
    </location>
</feature>
<protein>
    <submittedName>
        <fullName evidence="2">Uncharacterized protein</fullName>
    </submittedName>
</protein>
<name>A0A9Q0WYT4_SALPP</name>
<reference evidence="2" key="2">
    <citation type="journal article" date="2023" name="Int. J. Mol. Sci.">
        <title>De Novo Assembly and Annotation of 11 Diverse Shrub Willow (Salix) Genomes Reveals Novel Gene Organization in Sex-Linked Regions.</title>
        <authorList>
            <person name="Hyden B."/>
            <person name="Feng K."/>
            <person name="Yates T.B."/>
            <person name="Jawdy S."/>
            <person name="Cereghino C."/>
            <person name="Smart L.B."/>
            <person name="Muchero W."/>
        </authorList>
    </citation>
    <scope>NUCLEOTIDE SEQUENCE</scope>
    <source>
        <tissue evidence="2">Shoot tip</tissue>
    </source>
</reference>
<proteinExistence type="predicted"/>
<dbReference type="AlphaFoldDB" id="A0A9Q0WYT4"/>
<dbReference type="EMBL" id="JAPFFK010000002">
    <property type="protein sequence ID" value="KAJ6774981.1"/>
    <property type="molecule type" value="Genomic_DNA"/>
</dbReference>
<comment type="caution">
    <text evidence="2">The sequence shown here is derived from an EMBL/GenBank/DDBJ whole genome shotgun (WGS) entry which is preliminary data.</text>
</comment>
<evidence type="ECO:0000313" key="3">
    <source>
        <dbReference type="Proteomes" id="UP001151532"/>
    </source>
</evidence>
<keyword evidence="3" id="KW-1185">Reference proteome</keyword>
<accession>A0A9Q0WYT4</accession>
<gene>
    <name evidence="2" type="ORF">OIU79_018210</name>
</gene>
<evidence type="ECO:0000313" key="2">
    <source>
        <dbReference type="EMBL" id="KAJ6774981.1"/>
    </source>
</evidence>
<reference evidence="2" key="1">
    <citation type="submission" date="2022-11" db="EMBL/GenBank/DDBJ databases">
        <authorList>
            <person name="Hyden B.L."/>
            <person name="Feng K."/>
            <person name="Yates T."/>
            <person name="Jawdy S."/>
            <person name="Smart L.B."/>
            <person name="Muchero W."/>
        </authorList>
    </citation>
    <scope>NUCLEOTIDE SEQUENCE</scope>
    <source>
        <tissue evidence="2">Shoot tip</tissue>
    </source>
</reference>
<evidence type="ECO:0000256" key="1">
    <source>
        <dbReference type="SAM" id="MobiDB-lite"/>
    </source>
</evidence>
<organism evidence="2 3">
    <name type="scientific">Salix purpurea</name>
    <name type="common">Purple osier willow</name>
    <dbReference type="NCBI Taxonomy" id="77065"/>
    <lineage>
        <taxon>Eukaryota</taxon>
        <taxon>Viridiplantae</taxon>
        <taxon>Streptophyta</taxon>
        <taxon>Embryophyta</taxon>
        <taxon>Tracheophyta</taxon>
        <taxon>Spermatophyta</taxon>
        <taxon>Magnoliopsida</taxon>
        <taxon>eudicotyledons</taxon>
        <taxon>Gunneridae</taxon>
        <taxon>Pentapetalae</taxon>
        <taxon>rosids</taxon>
        <taxon>fabids</taxon>
        <taxon>Malpighiales</taxon>
        <taxon>Salicaceae</taxon>
        <taxon>Saliceae</taxon>
        <taxon>Salix</taxon>
    </lineage>
</organism>
<dbReference type="Proteomes" id="UP001151532">
    <property type="component" value="Chromosome 5"/>
</dbReference>
<feature type="region of interest" description="Disordered" evidence="1">
    <location>
        <begin position="1"/>
        <end position="40"/>
    </location>
</feature>
<sequence length="83" mass="8527">MSPSSSDDKSSSPSPNPPSTSSPSSSSSSLPSSPSASTGLSWTCASSPFIRGLSVSNNPLGSCNHFYEIAFIVGLAETSYHRQ</sequence>
<feature type="compositionally biased region" description="Low complexity" evidence="1">
    <location>
        <begin position="21"/>
        <end position="37"/>
    </location>
</feature>